<dbReference type="RefSeq" id="WP_024464605.1">
    <property type="nucleotide sequence ID" value="NZ_CP062939.1"/>
</dbReference>
<reference evidence="3 4" key="1">
    <citation type="submission" date="2014-03" db="EMBL/GenBank/DDBJ databases">
        <title>Genomics of Bifidobacteria.</title>
        <authorList>
            <person name="Ventura M."/>
            <person name="Milani C."/>
            <person name="Lugli G.A."/>
        </authorList>
    </citation>
    <scope>NUCLEOTIDE SEQUENCE [LARGE SCALE GENOMIC DNA]</scope>
    <source>
        <strain evidence="3 4">LMG 11597</strain>
    </source>
</reference>
<dbReference type="Proteomes" id="UP000029055">
    <property type="component" value="Unassembled WGS sequence"/>
</dbReference>
<feature type="compositionally biased region" description="Pro residues" evidence="1">
    <location>
        <begin position="379"/>
        <end position="400"/>
    </location>
</feature>
<dbReference type="OrthoDB" id="5623813at2"/>
<name>A0A087E0S7_9BIFI</name>
<gene>
    <name evidence="3" type="ORF">BISU_1939</name>
</gene>
<dbReference type="EMBL" id="JGZR01000010">
    <property type="protein sequence ID" value="KFJ01378.1"/>
    <property type="molecule type" value="Genomic_DNA"/>
</dbReference>
<feature type="compositionally biased region" description="Basic and acidic residues" evidence="1">
    <location>
        <begin position="324"/>
        <end position="347"/>
    </location>
</feature>
<feature type="compositionally biased region" description="Low complexity" evidence="1">
    <location>
        <begin position="367"/>
        <end position="378"/>
    </location>
</feature>
<protein>
    <submittedName>
        <fullName evidence="3">Uncharacterized protein</fullName>
    </submittedName>
</protein>
<feature type="region of interest" description="Disordered" evidence="1">
    <location>
        <begin position="58"/>
        <end position="96"/>
    </location>
</feature>
<evidence type="ECO:0000313" key="3">
    <source>
        <dbReference type="EMBL" id="KFJ01378.1"/>
    </source>
</evidence>
<feature type="region of interest" description="Disordered" evidence="1">
    <location>
        <begin position="324"/>
        <end position="409"/>
    </location>
</feature>
<accession>A0A087E0S7</accession>
<dbReference type="AlphaFoldDB" id="A0A087E0S7"/>
<proteinExistence type="predicted"/>
<comment type="caution">
    <text evidence="3">The sequence shown here is derived from an EMBL/GenBank/DDBJ whole genome shotgun (WGS) entry which is preliminary data.</text>
</comment>
<keyword evidence="2" id="KW-1133">Transmembrane helix</keyword>
<sequence length="409" mass="43108">MSRRRTRLVDGDLDPKASAADLEYICVNHFDYPSDIISDMPGHPACWPELADWCRQFTQDPGRAGAPPMPPEPAKRGILQRTKPGKTAESDDMSAAAAEPIETIEPAVAPANNPDDETTEAITLPLDAFAQDEPTLADEPVKLKRVIPVRRIMIVAVCVVALTGLGGAAAAGASAWHAHQEQTAAAAAAEHAHTTISDAKRLCKEVKSSPVKDDKDLASQADKLDALSHDAKASSAQIAKATASLRTAYGKAMASKAGQTGKRIDALTVQANRLKDSPESADRTAMLDLAKQWGGKSITRKNLAKALDAAARLDALTSSCRQAQERADKAKAEESKRKADEEQRKTQAEQQQPAPAPAPAPAPQSPAPSYAPRYVPRYTPAPAPAPAPVPAPQQKAPPSPGGNNGAVLG</sequence>
<keyword evidence="2" id="KW-0472">Membrane</keyword>
<evidence type="ECO:0000313" key="4">
    <source>
        <dbReference type="Proteomes" id="UP000029055"/>
    </source>
</evidence>
<feature type="transmembrane region" description="Helical" evidence="2">
    <location>
        <begin position="152"/>
        <end position="176"/>
    </location>
</feature>
<feature type="compositionally biased region" description="Pro residues" evidence="1">
    <location>
        <begin position="354"/>
        <end position="366"/>
    </location>
</feature>
<dbReference type="eggNOG" id="ENOG5031X6W">
    <property type="taxonomic scope" value="Bacteria"/>
</dbReference>
<dbReference type="STRING" id="77635.BISU_1939"/>
<keyword evidence="4" id="KW-1185">Reference proteome</keyword>
<evidence type="ECO:0000256" key="1">
    <source>
        <dbReference type="SAM" id="MobiDB-lite"/>
    </source>
</evidence>
<evidence type="ECO:0000256" key="2">
    <source>
        <dbReference type="SAM" id="Phobius"/>
    </source>
</evidence>
<organism evidence="3 4">
    <name type="scientific">Bifidobacterium subtile</name>
    <dbReference type="NCBI Taxonomy" id="77635"/>
    <lineage>
        <taxon>Bacteria</taxon>
        <taxon>Bacillati</taxon>
        <taxon>Actinomycetota</taxon>
        <taxon>Actinomycetes</taxon>
        <taxon>Bifidobacteriales</taxon>
        <taxon>Bifidobacteriaceae</taxon>
        <taxon>Bifidobacterium</taxon>
    </lineage>
</organism>
<keyword evidence="2" id="KW-0812">Transmembrane</keyword>